<comment type="subcellular location">
    <subcellularLocation>
        <location evidence="2">Cytoplasm</location>
    </subcellularLocation>
    <subcellularLocation>
        <location evidence="1">Nucleus</location>
    </subcellularLocation>
</comment>
<feature type="domain" description="KHDC4/BBP-like KH-domain type I" evidence="16">
    <location>
        <begin position="306"/>
        <end position="380"/>
    </location>
</feature>
<evidence type="ECO:0000313" key="18">
    <source>
        <dbReference type="EnsemblMetazoa" id="XP_030832786"/>
    </source>
</evidence>
<dbReference type="InterPro" id="IPR047889">
    <property type="entry name" value="KHDC4_KH-I_second"/>
</dbReference>
<evidence type="ECO:0000256" key="13">
    <source>
        <dbReference type="ARBA" id="ARBA00078995"/>
    </source>
</evidence>
<dbReference type="OrthoDB" id="397265at2759"/>
<evidence type="ECO:0000256" key="11">
    <source>
        <dbReference type="ARBA" id="ARBA00030267"/>
    </source>
</evidence>
<feature type="compositionally biased region" description="Low complexity" evidence="15">
    <location>
        <begin position="418"/>
        <end position="427"/>
    </location>
</feature>
<keyword evidence="9" id="KW-0508">mRNA splicing</keyword>
<dbReference type="PANTHER" id="PTHR15744:SF0">
    <property type="entry name" value="KH HOMOLOGY DOMAIN-CONTAINING PROTEIN 4"/>
    <property type="match status" value="1"/>
</dbReference>
<feature type="compositionally biased region" description="Basic and acidic residues" evidence="15">
    <location>
        <begin position="1"/>
        <end position="10"/>
    </location>
</feature>
<evidence type="ECO:0000259" key="16">
    <source>
        <dbReference type="Pfam" id="PF22675"/>
    </source>
</evidence>
<evidence type="ECO:0000256" key="4">
    <source>
        <dbReference type="ARBA" id="ARBA00017795"/>
    </source>
</evidence>
<dbReference type="GO" id="GO:0008380">
    <property type="term" value="P:RNA splicing"/>
    <property type="evidence" value="ECO:0007669"/>
    <property type="project" value="UniProtKB-KW"/>
</dbReference>
<accession>A0A7M7N8B6</accession>
<dbReference type="Pfam" id="PF22675">
    <property type="entry name" value="KH-I_KHDC4-BBP"/>
    <property type="match status" value="1"/>
</dbReference>
<dbReference type="FunFam" id="3.30.1370.10:FF:000035">
    <property type="entry name" value="KH domain-containing 4, pre-mRNA-splicing factor"/>
    <property type="match status" value="1"/>
</dbReference>
<dbReference type="GO" id="GO:0006397">
    <property type="term" value="P:mRNA processing"/>
    <property type="evidence" value="ECO:0007669"/>
    <property type="project" value="UniProtKB-KW"/>
</dbReference>
<evidence type="ECO:0000256" key="14">
    <source>
        <dbReference type="ARBA" id="ARBA00079430"/>
    </source>
</evidence>
<evidence type="ECO:0000256" key="1">
    <source>
        <dbReference type="ARBA" id="ARBA00004123"/>
    </source>
</evidence>
<dbReference type="GO" id="GO:0003723">
    <property type="term" value="F:RNA binding"/>
    <property type="evidence" value="ECO:0000318"/>
    <property type="project" value="GO_Central"/>
</dbReference>
<keyword evidence="19" id="KW-1185">Reference proteome</keyword>
<proteinExistence type="inferred from homology"/>
<dbReference type="GO" id="GO:0005737">
    <property type="term" value="C:cytoplasm"/>
    <property type="evidence" value="ECO:0007669"/>
    <property type="project" value="UniProtKB-SubCell"/>
</dbReference>
<evidence type="ECO:0000256" key="3">
    <source>
        <dbReference type="ARBA" id="ARBA00006093"/>
    </source>
</evidence>
<evidence type="ECO:0000256" key="12">
    <source>
        <dbReference type="ARBA" id="ARBA00045732"/>
    </source>
</evidence>
<feature type="compositionally biased region" description="Low complexity" evidence="15">
    <location>
        <begin position="812"/>
        <end position="827"/>
    </location>
</feature>
<dbReference type="AlphaFoldDB" id="A0A7M7N8B6"/>
<reference evidence="19" key="1">
    <citation type="submission" date="2015-02" db="EMBL/GenBank/DDBJ databases">
        <title>Genome sequencing for Strongylocentrotus purpuratus.</title>
        <authorList>
            <person name="Murali S."/>
            <person name="Liu Y."/>
            <person name="Vee V."/>
            <person name="English A."/>
            <person name="Wang M."/>
            <person name="Skinner E."/>
            <person name="Han Y."/>
            <person name="Muzny D.M."/>
            <person name="Worley K.C."/>
            <person name="Gibbs R.A."/>
        </authorList>
    </citation>
    <scope>NUCLEOTIDE SEQUENCE</scope>
</reference>
<dbReference type="Proteomes" id="UP000007110">
    <property type="component" value="Unassembled WGS sequence"/>
</dbReference>
<evidence type="ECO:0000256" key="9">
    <source>
        <dbReference type="ARBA" id="ARBA00023187"/>
    </source>
</evidence>
<dbReference type="InterPro" id="IPR031121">
    <property type="entry name" value="RIK/BLOM7"/>
</dbReference>
<evidence type="ECO:0000256" key="10">
    <source>
        <dbReference type="ARBA" id="ARBA00023242"/>
    </source>
</evidence>
<evidence type="ECO:0000256" key="2">
    <source>
        <dbReference type="ARBA" id="ARBA00004496"/>
    </source>
</evidence>
<comment type="function">
    <text evidence="12">RNA-binding protein involved in pre-mRNA splicing. Interacts with the PRP19C/Prp19 complex/NTC/Nineteen complex which is part of the spliceosome. Involved in regulating splice site selection. Binds preferentially RNA with A/C rich sequences and poly-C stretches.</text>
</comment>
<feature type="compositionally biased region" description="Pro residues" evidence="15">
    <location>
        <begin position="28"/>
        <end position="39"/>
    </location>
</feature>
<dbReference type="InterPro" id="IPR055256">
    <property type="entry name" value="KH_1_KHDC4/BBP-like"/>
</dbReference>
<keyword evidence="6" id="KW-0597">Phosphoprotein</keyword>
<dbReference type="EnsemblMetazoa" id="XM_030976926">
    <property type="protein sequence ID" value="XP_030832786"/>
    <property type="gene ID" value="LOC762869"/>
</dbReference>
<feature type="region of interest" description="Disordered" evidence="15">
    <location>
        <begin position="1"/>
        <end position="41"/>
    </location>
</feature>
<dbReference type="GeneID" id="762869"/>
<feature type="region of interest" description="Disordered" evidence="15">
    <location>
        <begin position="747"/>
        <end position="848"/>
    </location>
</feature>
<dbReference type="Pfam" id="PF23469">
    <property type="entry name" value="KH_12"/>
    <property type="match status" value="1"/>
</dbReference>
<dbReference type="GO" id="GO:0005634">
    <property type="term" value="C:nucleus"/>
    <property type="evidence" value="ECO:0000318"/>
    <property type="project" value="GO_Central"/>
</dbReference>
<feature type="compositionally biased region" description="Basic and acidic residues" evidence="15">
    <location>
        <begin position="779"/>
        <end position="789"/>
    </location>
</feature>
<dbReference type="InterPro" id="IPR056149">
    <property type="entry name" value="PRP5/DDX46/KHDC4_KH"/>
</dbReference>
<dbReference type="InterPro" id="IPR036612">
    <property type="entry name" value="KH_dom_type_1_sf"/>
</dbReference>
<evidence type="ECO:0000259" key="17">
    <source>
        <dbReference type="Pfam" id="PF23469"/>
    </source>
</evidence>
<dbReference type="InParanoid" id="A0A7M7N8B6"/>
<protein>
    <recommendedName>
        <fullName evidence="4">KH homology domain-containing protein 4</fullName>
    </recommendedName>
    <alternativeName>
        <fullName evidence="11">Brings lots of money 7</fullName>
    </alternativeName>
    <alternativeName>
        <fullName evidence="13 14">Pre-mRNA Splicing factor protein khdc4</fullName>
    </alternativeName>
</protein>
<evidence type="ECO:0000256" key="15">
    <source>
        <dbReference type="SAM" id="MobiDB-lite"/>
    </source>
</evidence>
<dbReference type="KEGG" id="spu:762869"/>
<dbReference type="PANTHER" id="PTHR15744">
    <property type="entry name" value="BLOM7"/>
    <property type="match status" value="1"/>
</dbReference>
<evidence type="ECO:0000256" key="8">
    <source>
        <dbReference type="ARBA" id="ARBA00022884"/>
    </source>
</evidence>
<keyword evidence="5" id="KW-0963">Cytoplasm</keyword>
<keyword evidence="10" id="KW-0539">Nucleus</keyword>
<dbReference type="InterPro" id="IPR047890">
    <property type="entry name" value="KHDC4_KH-I_first"/>
</dbReference>
<keyword evidence="7" id="KW-0507">mRNA processing</keyword>
<evidence type="ECO:0000256" key="7">
    <source>
        <dbReference type="ARBA" id="ARBA00022664"/>
    </source>
</evidence>
<evidence type="ECO:0000256" key="5">
    <source>
        <dbReference type="ARBA" id="ARBA00022490"/>
    </source>
</evidence>
<dbReference type="FunFam" id="3.30.1370.10:FF:000066">
    <property type="entry name" value="KH domain containing 4, pre-mRNA splicing factor"/>
    <property type="match status" value="1"/>
</dbReference>
<feature type="compositionally biased region" description="Low complexity" evidence="15">
    <location>
        <begin position="641"/>
        <end position="650"/>
    </location>
</feature>
<organism evidence="18 19">
    <name type="scientific">Strongylocentrotus purpuratus</name>
    <name type="common">Purple sea urchin</name>
    <dbReference type="NCBI Taxonomy" id="7668"/>
    <lineage>
        <taxon>Eukaryota</taxon>
        <taxon>Metazoa</taxon>
        <taxon>Echinodermata</taxon>
        <taxon>Eleutherozoa</taxon>
        <taxon>Echinozoa</taxon>
        <taxon>Echinoidea</taxon>
        <taxon>Euechinoidea</taxon>
        <taxon>Echinacea</taxon>
        <taxon>Camarodonta</taxon>
        <taxon>Echinidea</taxon>
        <taxon>Strongylocentrotidae</taxon>
        <taxon>Strongylocentrotus</taxon>
    </lineage>
</organism>
<dbReference type="CDD" id="cd22385">
    <property type="entry name" value="KH-I_KHDC4_rpt1"/>
    <property type="match status" value="1"/>
</dbReference>
<feature type="compositionally biased region" description="Basic and acidic residues" evidence="15">
    <location>
        <begin position="664"/>
        <end position="677"/>
    </location>
</feature>
<dbReference type="Gene3D" id="3.30.1370.10">
    <property type="entry name" value="K Homology domain, type 1"/>
    <property type="match status" value="2"/>
</dbReference>
<feature type="domain" description="ATP-dependent RNA helicase PRP5/DDX46/KHDC4 KH" evidence="17">
    <location>
        <begin position="113"/>
        <end position="195"/>
    </location>
</feature>
<comment type="similarity">
    <text evidence="3">Belongs to the KHDC4 family.</text>
</comment>
<dbReference type="SUPFAM" id="SSF54791">
    <property type="entry name" value="Eukaryotic type KH-domain (KH-domain type I)"/>
    <property type="match status" value="2"/>
</dbReference>
<reference evidence="18" key="2">
    <citation type="submission" date="2021-01" db="UniProtKB">
        <authorList>
            <consortium name="EnsemblMetazoa"/>
        </authorList>
    </citation>
    <scope>IDENTIFICATION</scope>
</reference>
<dbReference type="OMA" id="IPFWMAP"/>
<dbReference type="CTD" id="22889"/>
<evidence type="ECO:0000256" key="6">
    <source>
        <dbReference type="ARBA" id="ARBA00022553"/>
    </source>
</evidence>
<keyword evidence="8" id="KW-0694">RNA-binding</keyword>
<sequence>MNEYHPDSHGRPRRSKWDTPLSMGMAPAPGPAPPAPSPYPTAAAAAAAAQMLDGQVSSLEAASAAAARINAMLISKGKLKLPPGIVPLEPDTKQQKQVKLPVKEEKGKNETLVAEVEINEVPIQCRNMLTKGSTQEEISRLTGAAVSTRGRYMSYADRATNNMGERPLYLCVQGPTRESVDRAVEHIKALIEGGMQGKQGGAPTVNRTRSRFSAATTGPAGAVNTRPQGVPIFSHPPAPGLGAQMRGPALGGGDVRGPGVAGGAGGLRGPVPHPMVPPPAIQLAIQTAQSSGHYLQDKVFVGMEHADPSFSIKDKILGPAGSFLHHIRAETGANIYLRGRGSGFMEPTSGREAFENLYIYVTHPKVDGLQAAKKLCENLVVTIQAEYMTHQSQIFQRSAPAMAAAHMIAAPPRPPQQPLAQQAIPQQQQPPPQHQQQQMHHPAALGLYSQAQPTVPAAASTVMSQTLAAQQQAQAILGAAQRPVVSAAVSIQQGIVYPHLSAQPQLGLPGQPGLALQVRAPQPVPAPAPVPPPQRLPPPLPPVGVPAASQAQLYVTHVAVSQGQQNLVQAHAQGQQSLAQAHAQAAVQAAHAQVQAHAQAQLAQAQAQIQLPVQQQPAGGGLAMGQPQQVLQQPLGPPPQQQQQQLQQQQPQPPQPQQPVKRRFREDLPAERPEHHPPPMTNLGVSPPGHSPLGIAGAMAAGHGSLLRMPGRPPEDRRLMPPPPNPQAMQEAARKRLMLPPGLDIHGGRIPLPDEPRLKRGRGLVSYDTSGDSDEDEEAAGRARTRFDAGPHFQVPSAGGYMAAPPPPRGLLPPSSLSTSTATSSAAYYNVERREPGPGGSPFWMARN</sequence>
<evidence type="ECO:0000313" key="19">
    <source>
        <dbReference type="Proteomes" id="UP000007110"/>
    </source>
</evidence>
<feature type="region of interest" description="Disordered" evidence="15">
    <location>
        <begin position="629"/>
        <end position="697"/>
    </location>
</feature>
<dbReference type="CDD" id="cd22386">
    <property type="entry name" value="KH-I_KHDC4_rpt2"/>
    <property type="match status" value="1"/>
</dbReference>
<dbReference type="RefSeq" id="XP_030832786.1">
    <property type="nucleotide sequence ID" value="XM_030976926.1"/>
</dbReference>
<name>A0A7M7N8B6_STRPU</name>
<feature type="region of interest" description="Disordered" evidence="15">
    <location>
        <begin position="410"/>
        <end position="440"/>
    </location>
</feature>